<feature type="transmembrane region" description="Helical" evidence="7">
    <location>
        <begin position="293"/>
        <end position="313"/>
    </location>
</feature>
<evidence type="ECO:0000259" key="8">
    <source>
        <dbReference type="PROSITE" id="PS50850"/>
    </source>
</evidence>
<evidence type="ECO:0000256" key="5">
    <source>
        <dbReference type="ARBA" id="ARBA00022989"/>
    </source>
</evidence>
<keyword evidence="3" id="KW-0813">Transport</keyword>
<evidence type="ECO:0000313" key="9">
    <source>
        <dbReference type="EMBL" id="SSC13815.1"/>
    </source>
</evidence>
<keyword evidence="6 7" id="KW-0472">Membrane</keyword>
<comment type="similarity">
    <text evidence="2">Belongs to the major facilitator superfamily.</text>
</comment>
<protein>
    <submittedName>
        <fullName evidence="9">Fucose permease</fullName>
    </submittedName>
</protein>
<proteinExistence type="inferred from homology"/>
<dbReference type="KEGG" id="minf:MESINF_2375"/>
<accession>A0A7Z7LH55</accession>
<dbReference type="Pfam" id="PF07690">
    <property type="entry name" value="MFS_1"/>
    <property type="match status" value="1"/>
</dbReference>
<feature type="transmembrane region" description="Helical" evidence="7">
    <location>
        <begin position="238"/>
        <end position="259"/>
    </location>
</feature>
<name>A0A7Z7LH55_9BACT</name>
<dbReference type="InterPro" id="IPR020846">
    <property type="entry name" value="MFS_dom"/>
</dbReference>
<feature type="transmembrane region" description="Helical" evidence="7">
    <location>
        <begin position="204"/>
        <end position="226"/>
    </location>
</feature>
<reference evidence="9 10" key="1">
    <citation type="submission" date="2017-01" db="EMBL/GenBank/DDBJ databases">
        <authorList>
            <person name="Erauso G."/>
        </authorList>
    </citation>
    <scope>NUCLEOTIDE SEQUENCE [LARGE SCALE GENOMIC DNA]</scope>
    <source>
        <strain evidence="9">MESINF1</strain>
    </source>
</reference>
<dbReference type="PROSITE" id="PS50850">
    <property type="entry name" value="MFS"/>
    <property type="match status" value="1"/>
</dbReference>
<gene>
    <name evidence="9" type="ORF">MESINF_2375</name>
</gene>
<feature type="transmembrane region" description="Helical" evidence="7">
    <location>
        <begin position="159"/>
        <end position="183"/>
    </location>
</feature>
<dbReference type="RefSeq" id="WP_169699938.1">
    <property type="nucleotide sequence ID" value="NZ_LS974202.1"/>
</dbReference>
<dbReference type="PANTHER" id="PTHR23514:SF3">
    <property type="entry name" value="BYPASS OF STOP CODON PROTEIN 6"/>
    <property type="match status" value="1"/>
</dbReference>
<evidence type="ECO:0000313" key="10">
    <source>
        <dbReference type="Proteomes" id="UP000250796"/>
    </source>
</evidence>
<organism evidence="9 10">
    <name type="scientific">Mesotoga infera</name>
    <dbReference type="NCBI Taxonomy" id="1236046"/>
    <lineage>
        <taxon>Bacteria</taxon>
        <taxon>Thermotogati</taxon>
        <taxon>Thermotogota</taxon>
        <taxon>Thermotogae</taxon>
        <taxon>Kosmotogales</taxon>
        <taxon>Kosmotogaceae</taxon>
        <taxon>Mesotoga</taxon>
    </lineage>
</organism>
<evidence type="ECO:0000256" key="3">
    <source>
        <dbReference type="ARBA" id="ARBA00022448"/>
    </source>
</evidence>
<feature type="transmembrane region" description="Helical" evidence="7">
    <location>
        <begin position="353"/>
        <end position="377"/>
    </location>
</feature>
<dbReference type="SUPFAM" id="SSF103473">
    <property type="entry name" value="MFS general substrate transporter"/>
    <property type="match status" value="1"/>
</dbReference>
<feature type="transmembrane region" description="Helical" evidence="7">
    <location>
        <begin position="133"/>
        <end position="153"/>
    </location>
</feature>
<dbReference type="GO" id="GO:0016020">
    <property type="term" value="C:membrane"/>
    <property type="evidence" value="ECO:0007669"/>
    <property type="project" value="TreeGrafter"/>
</dbReference>
<dbReference type="Gene3D" id="1.20.1250.20">
    <property type="entry name" value="MFS general substrate transporter like domains"/>
    <property type="match status" value="2"/>
</dbReference>
<evidence type="ECO:0000256" key="7">
    <source>
        <dbReference type="SAM" id="Phobius"/>
    </source>
</evidence>
<dbReference type="InterPro" id="IPR036259">
    <property type="entry name" value="MFS_trans_sf"/>
</dbReference>
<keyword evidence="4 7" id="KW-0812">Transmembrane</keyword>
<evidence type="ECO:0000256" key="1">
    <source>
        <dbReference type="ARBA" id="ARBA00004127"/>
    </source>
</evidence>
<comment type="subcellular location">
    <subcellularLocation>
        <location evidence="1">Endomembrane system</location>
        <topology evidence="1">Multi-pass membrane protein</topology>
    </subcellularLocation>
</comment>
<evidence type="ECO:0000256" key="6">
    <source>
        <dbReference type="ARBA" id="ARBA00023136"/>
    </source>
</evidence>
<feature type="transmembrane region" description="Helical" evidence="7">
    <location>
        <begin position="77"/>
        <end position="99"/>
    </location>
</feature>
<sequence length="386" mass="41746">MDIKRVFSSISSYGFFLFGFTSIILGSALPAIEKSFGIDHQIAGVLLSLPTIAFMLSAIVVSTLANRVGPFKLLTMGISFITGSLVLLSIGRSFLLLLIGSMTLSFGTGATETSIGIGVSGLKYRKPGSALNLMHSLFAVGSIISPFIVAGFLVDYNSWWKPFFVALFAAIPLLFFTPMLYRIPYTGTDEKISRHKKELFSQKIFWLILAGVFLYVAYEIGFTSWLSSFVFESKGIELRYASIFPALLWTGILVGRLVAGIVVEKLGYELSLLFMTVIAFLSFGAALAMKSALWIGVAVVLAGFGFSGTFPTLQAILISRMKNGIAFALGLFTVASSLGGAMANYLVGFLGQIFGMYAGIIFILALIALEIVVALMIMRLKVKTND</sequence>
<dbReference type="AlphaFoldDB" id="A0A7Z7LH55"/>
<dbReference type="GO" id="GO:0012505">
    <property type="term" value="C:endomembrane system"/>
    <property type="evidence" value="ECO:0007669"/>
    <property type="project" value="UniProtKB-SubCell"/>
</dbReference>
<dbReference type="InterPro" id="IPR011701">
    <property type="entry name" value="MFS"/>
</dbReference>
<feature type="transmembrane region" description="Helical" evidence="7">
    <location>
        <begin position="44"/>
        <end position="65"/>
    </location>
</feature>
<dbReference type="InterPro" id="IPR051788">
    <property type="entry name" value="MFS_Transporter"/>
</dbReference>
<dbReference type="EMBL" id="LS974202">
    <property type="protein sequence ID" value="SSC13815.1"/>
    <property type="molecule type" value="Genomic_DNA"/>
</dbReference>
<feature type="transmembrane region" description="Helical" evidence="7">
    <location>
        <begin position="266"/>
        <end position="287"/>
    </location>
</feature>
<evidence type="ECO:0000256" key="2">
    <source>
        <dbReference type="ARBA" id="ARBA00008335"/>
    </source>
</evidence>
<feature type="transmembrane region" description="Helical" evidence="7">
    <location>
        <begin position="325"/>
        <end position="347"/>
    </location>
</feature>
<dbReference type="GO" id="GO:0022857">
    <property type="term" value="F:transmembrane transporter activity"/>
    <property type="evidence" value="ECO:0007669"/>
    <property type="project" value="InterPro"/>
</dbReference>
<evidence type="ECO:0000256" key="4">
    <source>
        <dbReference type="ARBA" id="ARBA00022692"/>
    </source>
</evidence>
<feature type="transmembrane region" description="Helical" evidence="7">
    <location>
        <begin position="12"/>
        <end position="32"/>
    </location>
</feature>
<keyword evidence="10" id="KW-1185">Reference proteome</keyword>
<feature type="domain" description="Major facilitator superfamily (MFS) profile" evidence="8">
    <location>
        <begin position="7"/>
        <end position="383"/>
    </location>
</feature>
<keyword evidence="5 7" id="KW-1133">Transmembrane helix</keyword>
<dbReference type="PANTHER" id="PTHR23514">
    <property type="entry name" value="BYPASS OF STOP CODON PROTEIN 6"/>
    <property type="match status" value="1"/>
</dbReference>
<dbReference type="Proteomes" id="UP000250796">
    <property type="component" value="Chromosome MESINF"/>
</dbReference>